<dbReference type="GO" id="GO:0016301">
    <property type="term" value="F:kinase activity"/>
    <property type="evidence" value="ECO:0007669"/>
    <property type="project" value="UniProtKB-KW"/>
</dbReference>
<evidence type="ECO:0000256" key="5">
    <source>
        <dbReference type="ARBA" id="ARBA00023136"/>
    </source>
</evidence>
<evidence type="ECO:0000256" key="6">
    <source>
        <dbReference type="ARBA" id="ARBA00023170"/>
    </source>
</evidence>
<keyword evidence="3" id="KW-0732">Signal</keyword>
<evidence type="ECO:0000313" key="8">
    <source>
        <dbReference type="EMBL" id="MCI00773.1"/>
    </source>
</evidence>
<evidence type="ECO:0000256" key="1">
    <source>
        <dbReference type="ARBA" id="ARBA00004479"/>
    </source>
</evidence>
<dbReference type="Proteomes" id="UP000265520">
    <property type="component" value="Unassembled WGS sequence"/>
</dbReference>
<dbReference type="Pfam" id="PF00560">
    <property type="entry name" value="LRR_1"/>
    <property type="match status" value="5"/>
</dbReference>
<evidence type="ECO:0000256" key="7">
    <source>
        <dbReference type="ARBA" id="ARBA00023180"/>
    </source>
</evidence>
<sequence>MSSLTELDLSYSSLRGFFPFTLRRWNPCKLQNLDLTSNYLTGDITELIEALSCSNQSLEHLHLSVNQLTGKLPHSLGQFNSLYELDLSNNLMNSHSSVSGPIPASIGNLTNLETLNLEGNMMNGTIPESIGQLTNLYSLNLLENYWE</sequence>
<keyword evidence="7" id="KW-0325">Glycoprotein</keyword>
<comment type="subcellular location">
    <subcellularLocation>
        <location evidence="1">Membrane</location>
        <topology evidence="1">Single-pass type I membrane protein</topology>
    </subcellularLocation>
</comment>
<organism evidence="8 9">
    <name type="scientific">Trifolium medium</name>
    <dbReference type="NCBI Taxonomy" id="97028"/>
    <lineage>
        <taxon>Eukaryota</taxon>
        <taxon>Viridiplantae</taxon>
        <taxon>Streptophyta</taxon>
        <taxon>Embryophyta</taxon>
        <taxon>Tracheophyta</taxon>
        <taxon>Spermatophyta</taxon>
        <taxon>Magnoliopsida</taxon>
        <taxon>eudicotyledons</taxon>
        <taxon>Gunneridae</taxon>
        <taxon>Pentapetalae</taxon>
        <taxon>rosids</taxon>
        <taxon>fabids</taxon>
        <taxon>Fabales</taxon>
        <taxon>Fabaceae</taxon>
        <taxon>Papilionoideae</taxon>
        <taxon>50 kb inversion clade</taxon>
        <taxon>NPAAA clade</taxon>
        <taxon>Hologalegina</taxon>
        <taxon>IRL clade</taxon>
        <taxon>Trifolieae</taxon>
        <taxon>Trifolium</taxon>
    </lineage>
</organism>
<evidence type="ECO:0000313" key="9">
    <source>
        <dbReference type="Proteomes" id="UP000265520"/>
    </source>
</evidence>
<dbReference type="GO" id="GO:0016020">
    <property type="term" value="C:membrane"/>
    <property type="evidence" value="ECO:0007669"/>
    <property type="project" value="UniProtKB-SubCell"/>
</dbReference>
<dbReference type="EMBL" id="LXQA010044196">
    <property type="protein sequence ID" value="MCI00773.1"/>
    <property type="molecule type" value="Genomic_DNA"/>
</dbReference>
<reference evidence="8 9" key="1">
    <citation type="journal article" date="2018" name="Front. Plant Sci.">
        <title>Red Clover (Trifolium pratense) and Zigzag Clover (T. medium) - A Picture of Genomic Similarities and Differences.</title>
        <authorList>
            <person name="Dluhosova J."/>
            <person name="Istvanek J."/>
            <person name="Nedelnik J."/>
            <person name="Repkova J."/>
        </authorList>
    </citation>
    <scope>NUCLEOTIDE SEQUENCE [LARGE SCALE GENOMIC DNA]</scope>
    <source>
        <strain evidence="9">cv. 10/8</strain>
        <tissue evidence="8">Leaf</tissue>
    </source>
</reference>
<name>A0A392NLU1_9FABA</name>
<comment type="caution">
    <text evidence="8">The sequence shown here is derived from an EMBL/GenBank/DDBJ whole genome shotgun (WGS) entry which is preliminary data.</text>
</comment>
<keyword evidence="8" id="KW-0808">Transferase</keyword>
<dbReference type="SUPFAM" id="SSF52058">
    <property type="entry name" value="L domain-like"/>
    <property type="match status" value="1"/>
</dbReference>
<keyword evidence="2" id="KW-0812">Transmembrane</keyword>
<protein>
    <submittedName>
        <fullName evidence="8">Receptor protein kinase-like protein</fullName>
    </submittedName>
</protein>
<feature type="non-terminal residue" evidence="8">
    <location>
        <position position="147"/>
    </location>
</feature>
<dbReference type="InterPro" id="IPR001611">
    <property type="entry name" value="Leu-rich_rpt"/>
</dbReference>
<dbReference type="PANTHER" id="PTHR48063">
    <property type="entry name" value="LRR RECEPTOR-LIKE KINASE"/>
    <property type="match status" value="1"/>
</dbReference>
<keyword evidence="6 8" id="KW-0675">Receptor</keyword>
<dbReference type="Gene3D" id="3.80.10.10">
    <property type="entry name" value="Ribonuclease Inhibitor"/>
    <property type="match status" value="3"/>
</dbReference>
<keyword evidence="8" id="KW-0418">Kinase</keyword>
<evidence type="ECO:0000256" key="2">
    <source>
        <dbReference type="ARBA" id="ARBA00022692"/>
    </source>
</evidence>
<proteinExistence type="predicted"/>
<keyword evidence="4" id="KW-1133">Transmembrane helix</keyword>
<evidence type="ECO:0000256" key="4">
    <source>
        <dbReference type="ARBA" id="ARBA00022989"/>
    </source>
</evidence>
<dbReference type="InterPro" id="IPR032675">
    <property type="entry name" value="LRR_dom_sf"/>
</dbReference>
<dbReference type="PANTHER" id="PTHR48063:SF29">
    <property type="entry name" value="LRR RECEPTOR-LIKE KINASE FAMILY PROTEIN"/>
    <property type="match status" value="1"/>
</dbReference>
<accession>A0A392NLU1</accession>
<keyword evidence="9" id="KW-1185">Reference proteome</keyword>
<dbReference type="AlphaFoldDB" id="A0A392NLU1"/>
<keyword evidence="5" id="KW-0472">Membrane</keyword>
<dbReference type="InterPro" id="IPR046956">
    <property type="entry name" value="RLP23-like"/>
</dbReference>
<evidence type="ECO:0000256" key="3">
    <source>
        <dbReference type="ARBA" id="ARBA00022729"/>
    </source>
</evidence>